<dbReference type="RefSeq" id="WP_120074524.1">
    <property type="nucleotide sequence ID" value="NZ_CP126113.1"/>
</dbReference>
<dbReference type="AlphaFoldDB" id="A0A443IN36"/>
<organism evidence="2 3">
    <name type="scientific">Siminovitchia fortis</name>
    <dbReference type="NCBI Taxonomy" id="254758"/>
    <lineage>
        <taxon>Bacteria</taxon>
        <taxon>Bacillati</taxon>
        <taxon>Bacillota</taxon>
        <taxon>Bacilli</taxon>
        <taxon>Bacillales</taxon>
        <taxon>Bacillaceae</taxon>
        <taxon>Siminovitchia</taxon>
    </lineage>
</organism>
<gene>
    <name evidence="2" type="ORF">D4N35_013480</name>
</gene>
<proteinExistence type="predicted"/>
<dbReference type="PROSITE" id="PS50965">
    <property type="entry name" value="NERD"/>
    <property type="match status" value="1"/>
</dbReference>
<dbReference type="OrthoDB" id="569879at2"/>
<reference evidence="2" key="1">
    <citation type="submission" date="2018-12" db="EMBL/GenBank/DDBJ databases">
        <authorList>
            <person name="Sun L."/>
            <person name="Chen Z."/>
        </authorList>
    </citation>
    <scope>NUCLEOTIDE SEQUENCE [LARGE SCALE GENOMIC DNA]</scope>
    <source>
        <strain evidence="2">DSM 16012</strain>
    </source>
</reference>
<comment type="caution">
    <text evidence="2">The sequence shown here is derived from an EMBL/GenBank/DDBJ whole genome shotgun (WGS) entry which is preliminary data.</text>
</comment>
<evidence type="ECO:0000313" key="2">
    <source>
        <dbReference type="EMBL" id="RWR06945.1"/>
    </source>
</evidence>
<sequence>MIVKKKIVPILIRRLEALNRRLPETNLKRLTVIKDLNIRKAGHKGEHSIDYHLSFLEEKRYHILHDLRLLNHFGLDYFQLDNVIISTSFITLIDVKNYKGIIQFDDQYHQLIQIADGKKRALEDPIPQIRRQKLQLKKWLHSHRFPDIPIEPLIVISNPSTIIETTGHSTYFKYITHSINLPFQIKSFEEKHPVEVFTQKDLYRLGNVLMKKDNPLDYNVLDYYGIHPDELIRGVHCPKCFAIPMKRGHGRWICLDCEFASADAHIYSIQDYKLLFGHIITNEMLRKFLLLENSRTIATNILKSMNLRHTGETKGRIYFL</sequence>
<keyword evidence="3" id="KW-1185">Reference proteome</keyword>
<dbReference type="Proteomes" id="UP000273811">
    <property type="component" value="Unassembled WGS sequence"/>
</dbReference>
<protein>
    <submittedName>
        <fullName evidence="2">NERD domain-containing protein</fullName>
    </submittedName>
</protein>
<name>A0A443IN36_9BACI</name>
<accession>A0A443IN36</accession>
<dbReference type="EMBL" id="QYTU02000033">
    <property type="protein sequence ID" value="RWR06945.1"/>
    <property type="molecule type" value="Genomic_DNA"/>
</dbReference>
<evidence type="ECO:0000259" key="1">
    <source>
        <dbReference type="PROSITE" id="PS50965"/>
    </source>
</evidence>
<evidence type="ECO:0000313" key="3">
    <source>
        <dbReference type="Proteomes" id="UP000273811"/>
    </source>
</evidence>
<feature type="domain" description="NERD" evidence="1">
    <location>
        <begin position="41"/>
        <end position="159"/>
    </location>
</feature>
<dbReference type="InterPro" id="IPR011528">
    <property type="entry name" value="NERD"/>
</dbReference>
<dbReference type="Pfam" id="PF08378">
    <property type="entry name" value="NERD"/>
    <property type="match status" value="1"/>
</dbReference>